<protein>
    <submittedName>
        <fullName evidence="2">Uncharacterized protein</fullName>
    </submittedName>
</protein>
<organism evidence="2 3">
    <name type="scientific">Actinomadura sediminis</name>
    <dbReference type="NCBI Taxonomy" id="1038904"/>
    <lineage>
        <taxon>Bacteria</taxon>
        <taxon>Bacillati</taxon>
        <taxon>Actinomycetota</taxon>
        <taxon>Actinomycetes</taxon>
        <taxon>Streptosporangiales</taxon>
        <taxon>Thermomonosporaceae</taxon>
        <taxon>Actinomadura</taxon>
    </lineage>
</organism>
<feature type="region of interest" description="Disordered" evidence="1">
    <location>
        <begin position="24"/>
        <end position="46"/>
    </location>
</feature>
<evidence type="ECO:0000313" key="2">
    <source>
        <dbReference type="EMBL" id="MFD0904489.1"/>
    </source>
</evidence>
<sequence>MVLLNRTHLAEAAAVGTLHAVTGSPARGMREARCGARPAETGADGTMRRKMASLTNGMDHPSPV</sequence>
<comment type="caution">
    <text evidence="2">The sequence shown here is derived from an EMBL/GenBank/DDBJ whole genome shotgun (WGS) entry which is preliminary data.</text>
</comment>
<evidence type="ECO:0000313" key="3">
    <source>
        <dbReference type="Proteomes" id="UP001596972"/>
    </source>
</evidence>
<keyword evidence="3" id="KW-1185">Reference proteome</keyword>
<name>A0ABW3EVK5_9ACTN</name>
<reference evidence="3" key="1">
    <citation type="journal article" date="2019" name="Int. J. Syst. Evol. Microbiol.">
        <title>The Global Catalogue of Microorganisms (GCM) 10K type strain sequencing project: providing services to taxonomists for standard genome sequencing and annotation.</title>
        <authorList>
            <consortium name="The Broad Institute Genomics Platform"/>
            <consortium name="The Broad Institute Genome Sequencing Center for Infectious Disease"/>
            <person name="Wu L."/>
            <person name="Ma J."/>
        </authorList>
    </citation>
    <scope>NUCLEOTIDE SEQUENCE [LARGE SCALE GENOMIC DNA]</scope>
    <source>
        <strain evidence="3">JCM 31202</strain>
    </source>
</reference>
<dbReference type="Proteomes" id="UP001596972">
    <property type="component" value="Unassembled WGS sequence"/>
</dbReference>
<evidence type="ECO:0000256" key="1">
    <source>
        <dbReference type="SAM" id="MobiDB-lite"/>
    </source>
</evidence>
<gene>
    <name evidence="2" type="ORF">ACFQ11_29185</name>
</gene>
<dbReference type="EMBL" id="JBHTJA010000087">
    <property type="protein sequence ID" value="MFD0904489.1"/>
    <property type="molecule type" value="Genomic_DNA"/>
</dbReference>
<proteinExistence type="predicted"/>
<accession>A0ABW3EVK5</accession>